<dbReference type="AlphaFoldDB" id="A0A511ZPU1"/>
<dbReference type="InterPro" id="IPR050553">
    <property type="entry name" value="Thioredoxin_ResA/DsbE_sf"/>
</dbReference>
<dbReference type="GO" id="GO:0016209">
    <property type="term" value="F:antioxidant activity"/>
    <property type="evidence" value="ECO:0007669"/>
    <property type="project" value="InterPro"/>
</dbReference>
<gene>
    <name evidence="4" type="ORF">OSO01_42000</name>
</gene>
<feature type="chain" id="PRO_5022093595" evidence="2">
    <location>
        <begin position="26"/>
        <end position="173"/>
    </location>
</feature>
<dbReference type="Proteomes" id="UP000321558">
    <property type="component" value="Unassembled WGS sequence"/>
</dbReference>
<dbReference type="EMBL" id="BJYM01000023">
    <property type="protein sequence ID" value="GEN89461.1"/>
    <property type="molecule type" value="Genomic_DNA"/>
</dbReference>
<evidence type="ECO:0000313" key="5">
    <source>
        <dbReference type="Proteomes" id="UP000321558"/>
    </source>
</evidence>
<evidence type="ECO:0000256" key="2">
    <source>
        <dbReference type="SAM" id="SignalP"/>
    </source>
</evidence>
<feature type="signal peptide" evidence="2">
    <location>
        <begin position="1"/>
        <end position="25"/>
    </location>
</feature>
<evidence type="ECO:0000256" key="1">
    <source>
        <dbReference type="ARBA" id="ARBA00023157"/>
    </source>
</evidence>
<name>A0A511ZPU1_9BACI</name>
<evidence type="ECO:0000259" key="3">
    <source>
        <dbReference type="PROSITE" id="PS51352"/>
    </source>
</evidence>
<feature type="domain" description="Thioredoxin" evidence="3">
    <location>
        <begin position="33"/>
        <end position="171"/>
    </location>
</feature>
<dbReference type="InterPro" id="IPR013766">
    <property type="entry name" value="Thioredoxin_domain"/>
</dbReference>
<dbReference type="Gene3D" id="3.40.30.10">
    <property type="entry name" value="Glutaredoxin"/>
    <property type="match status" value="1"/>
</dbReference>
<dbReference type="PANTHER" id="PTHR42852">
    <property type="entry name" value="THIOL:DISULFIDE INTERCHANGE PROTEIN DSBE"/>
    <property type="match status" value="1"/>
</dbReference>
<evidence type="ECO:0000313" key="4">
    <source>
        <dbReference type="EMBL" id="GEN89461.1"/>
    </source>
</evidence>
<dbReference type="GO" id="GO:0016491">
    <property type="term" value="F:oxidoreductase activity"/>
    <property type="evidence" value="ECO:0007669"/>
    <property type="project" value="InterPro"/>
</dbReference>
<dbReference type="InterPro" id="IPR000866">
    <property type="entry name" value="AhpC/TSA"/>
</dbReference>
<dbReference type="Pfam" id="PF00578">
    <property type="entry name" value="AhpC-TSA"/>
    <property type="match status" value="1"/>
</dbReference>
<dbReference type="InterPro" id="IPR036249">
    <property type="entry name" value="Thioredoxin-like_sf"/>
</dbReference>
<dbReference type="SUPFAM" id="SSF52833">
    <property type="entry name" value="Thioredoxin-like"/>
    <property type="match status" value="1"/>
</dbReference>
<reference evidence="4 5" key="1">
    <citation type="submission" date="2019-07" db="EMBL/GenBank/DDBJ databases">
        <title>Whole genome shotgun sequence of Oceanobacillus sojae NBRC 105379.</title>
        <authorList>
            <person name="Hosoyama A."/>
            <person name="Uohara A."/>
            <person name="Ohji S."/>
            <person name="Ichikawa N."/>
        </authorList>
    </citation>
    <scope>NUCLEOTIDE SEQUENCE [LARGE SCALE GENOMIC DNA]</scope>
    <source>
        <strain evidence="4 5">NBRC 105379</strain>
    </source>
</reference>
<accession>A0A511ZPU1</accession>
<dbReference type="STRING" id="582851.GCA_900162665_03099"/>
<dbReference type="PANTHER" id="PTHR42852:SF1">
    <property type="entry name" value="THIOREDOXIN-LIKE PROTEIN YNEN"/>
    <property type="match status" value="1"/>
</dbReference>
<dbReference type="PROSITE" id="PS51352">
    <property type="entry name" value="THIOREDOXIN_2"/>
    <property type="match status" value="1"/>
</dbReference>
<proteinExistence type="predicted"/>
<comment type="caution">
    <text evidence="4">The sequence shown here is derived from an EMBL/GenBank/DDBJ whole genome shotgun (WGS) entry which is preliminary data.</text>
</comment>
<organism evidence="4 5">
    <name type="scientific">Oceanobacillus sojae</name>
    <dbReference type="NCBI Taxonomy" id="582851"/>
    <lineage>
        <taxon>Bacteria</taxon>
        <taxon>Bacillati</taxon>
        <taxon>Bacillota</taxon>
        <taxon>Bacilli</taxon>
        <taxon>Bacillales</taxon>
        <taxon>Bacillaceae</taxon>
        <taxon>Oceanobacillus</taxon>
    </lineage>
</organism>
<keyword evidence="5" id="KW-1185">Reference proteome</keyword>
<keyword evidence="2" id="KW-0732">Signal</keyword>
<dbReference type="CDD" id="cd02966">
    <property type="entry name" value="TlpA_like_family"/>
    <property type="match status" value="1"/>
</dbReference>
<dbReference type="RefSeq" id="WP_147212348.1">
    <property type="nucleotide sequence ID" value="NZ_BJYM01000023.1"/>
</dbReference>
<protein>
    <submittedName>
        <fullName evidence="4">Thiol:disulfide interchange protein tlpA</fullName>
    </submittedName>
</protein>
<keyword evidence="1" id="KW-1015">Disulfide bond</keyword>
<dbReference type="OrthoDB" id="25753at2"/>
<dbReference type="InterPro" id="IPR017937">
    <property type="entry name" value="Thioredoxin_CS"/>
</dbReference>
<sequence>MRGRIIRILFFSVLCFVLTINSVSANDDVKEGLEIGDRAPDFKLNTLEGETLQLSDFRGERVMINFWATWCPPCRQEMPDMERFYQEHNPVIFSVNVTDEELNTQLVKDFMQELKLTFPVLLDKEGEVSNLYRIQAIPMTYMIDAEGIIQFKSFGALSYKQMVKQFEQMNKTD</sequence>
<dbReference type="PROSITE" id="PS00194">
    <property type="entry name" value="THIOREDOXIN_1"/>
    <property type="match status" value="1"/>
</dbReference>